<proteinExistence type="predicted"/>
<sequence>MWTLGRESHSQAKLIGPAVIVMTALTLHPLVGSDTSNEIGGWDQSDSAEMKWKEIEIRVTCLTNDCPNIRASLYGEGYFSHNDTEAMNYIKLPHESFDMLTLESATPFGCRILFTHIDSNITLEELTQYWVGYANQQSTKRTYTIVENSGATYCCTNSTPDTLCNDTSEVPKIFLSEDTRDRPGAVKLRMGEWEYPDDLEEVVTINVYQKYYTDPSYQPNVQSSSYVNTMALSPFYTAWSFDYFNGTENGEKRTEGRWKYVLGEGEAETISRWWHKIVGTGVFSTYFKFKRSNVSCINHPIPSRGFYWLCGRWADKKLPCKMKIDCTLGMVMPAIYPTKTLPENTHQHWQKRDTDLSGFKMNRNMQFWVSLFPMVGVGMMITNLNLLIDTIDDAFNSTGFAISLLNYEQEQIRQVALQNRIALDYLLAAEGGVCKRIGGKACCVWIEDKSGKVKHELQHLEEIQKRFRKPLTTDDLEHWLANTTRDFDWTFGIGSWIGGLGMKILKGIVWCVFIILCIYLCYKLTICCIQRVATCKTNASIDLEE</sequence>
<evidence type="ECO:0000313" key="4">
    <source>
        <dbReference type="Proteomes" id="UP001295444"/>
    </source>
</evidence>
<keyword evidence="1" id="KW-1015">Disulfide bond</keyword>
<dbReference type="EMBL" id="OW240919">
    <property type="protein sequence ID" value="CAH2310433.1"/>
    <property type="molecule type" value="Genomic_DNA"/>
</dbReference>
<evidence type="ECO:0000313" key="3">
    <source>
        <dbReference type="EMBL" id="CAH2310433.1"/>
    </source>
</evidence>
<protein>
    <recommendedName>
        <fullName evidence="5">Envelope glycoprotein</fullName>
    </recommendedName>
</protein>
<keyword evidence="2" id="KW-0472">Membrane</keyword>
<dbReference type="Pfam" id="PF00429">
    <property type="entry name" value="TLV_coat"/>
    <property type="match status" value="1"/>
</dbReference>
<organism evidence="3 4">
    <name type="scientific">Pelobates cultripes</name>
    <name type="common">Western spadefoot toad</name>
    <dbReference type="NCBI Taxonomy" id="61616"/>
    <lineage>
        <taxon>Eukaryota</taxon>
        <taxon>Metazoa</taxon>
        <taxon>Chordata</taxon>
        <taxon>Craniata</taxon>
        <taxon>Vertebrata</taxon>
        <taxon>Euteleostomi</taxon>
        <taxon>Amphibia</taxon>
        <taxon>Batrachia</taxon>
        <taxon>Anura</taxon>
        <taxon>Pelobatoidea</taxon>
        <taxon>Pelobatidae</taxon>
        <taxon>Pelobates</taxon>
    </lineage>
</organism>
<keyword evidence="2" id="KW-0812">Transmembrane</keyword>
<keyword evidence="4" id="KW-1185">Reference proteome</keyword>
<evidence type="ECO:0000256" key="2">
    <source>
        <dbReference type="SAM" id="Phobius"/>
    </source>
</evidence>
<dbReference type="AlphaFoldDB" id="A0AAD1SRJ7"/>
<dbReference type="PANTHER" id="PTHR10424">
    <property type="entry name" value="VIRAL ENVELOPE PROTEIN"/>
    <property type="match status" value="1"/>
</dbReference>
<dbReference type="Proteomes" id="UP001295444">
    <property type="component" value="Chromosome 08"/>
</dbReference>
<keyword evidence="2" id="KW-1133">Transmembrane helix</keyword>
<evidence type="ECO:0008006" key="5">
    <source>
        <dbReference type="Google" id="ProtNLM"/>
    </source>
</evidence>
<feature type="transmembrane region" description="Helical" evidence="2">
    <location>
        <begin position="504"/>
        <end position="522"/>
    </location>
</feature>
<evidence type="ECO:0000256" key="1">
    <source>
        <dbReference type="ARBA" id="ARBA00023157"/>
    </source>
</evidence>
<name>A0AAD1SRJ7_PELCU</name>
<dbReference type="Gene3D" id="1.10.287.210">
    <property type="match status" value="1"/>
</dbReference>
<gene>
    <name evidence="3" type="ORF">PECUL_23A017791</name>
</gene>
<reference evidence="3" key="1">
    <citation type="submission" date="2022-03" db="EMBL/GenBank/DDBJ databases">
        <authorList>
            <person name="Alioto T."/>
            <person name="Alioto T."/>
            <person name="Gomez Garrido J."/>
        </authorList>
    </citation>
    <scope>NUCLEOTIDE SEQUENCE</scope>
</reference>
<accession>A0AAD1SRJ7</accession>
<dbReference type="PANTHER" id="PTHR10424:SF73">
    <property type="entry name" value="ENDOGENOUS RETROVIRUS GROUP FC1 ENV POLYPROTEIN-RELATED"/>
    <property type="match status" value="1"/>
</dbReference>
<dbReference type="SUPFAM" id="SSF58069">
    <property type="entry name" value="Virus ectodomain"/>
    <property type="match status" value="1"/>
</dbReference>
<dbReference type="InterPro" id="IPR018154">
    <property type="entry name" value="TLV/ENV_coat_polyprotein"/>
</dbReference>